<sequence length="439" mass="51786">MSLLNIGRRVIFWSLDFIKGSPIRKHYHEIEQIISNPNSKKSIERQKELLINILNHAVYTTPFYHAYKKYSSIKDFPIIKKTVIQNNFDSFKSETYRNKKQFKVSTSGSTGVPFFLFKNQNKKDRNSADAIYFFKLCGYNIGNRLYELEVWREHNKKNVLKSWMQNIVQFDITKLTDSKILMLFNKLEKSKEKITLLGFSSAFETIAQFIEKTKYSFEKKNISSVIANSEYLNAYTKDTLNKHFKVPVLSRYSSEEIGIIAQQTFKSQNYFIINHASYFLEILNFESETPTKPGELGRIVITDLFNFCMPIIRYDTGDAAKIIIDESGVTKFEHIEGRKMDIIYDCEGNMISSFIIYTKFYKYYHLLRQYQFIQESEKQYKVKLNVYEKFPFEKELIEDIKNDFGKNAIISVEYTNEIPPLSSGKRKKVISHYKKTRFN</sequence>
<protein>
    <submittedName>
        <fullName evidence="1">CoF synthetase</fullName>
    </submittedName>
</protein>
<dbReference type="SUPFAM" id="SSF56801">
    <property type="entry name" value="Acetyl-CoA synthetase-like"/>
    <property type="match status" value="1"/>
</dbReference>
<dbReference type="PANTHER" id="PTHR36932:SF1">
    <property type="entry name" value="CAPSULAR POLYSACCHARIDE BIOSYNTHESIS PROTEIN"/>
    <property type="match status" value="1"/>
</dbReference>
<gene>
    <name evidence="1" type="ORF">V8G56_06370</name>
</gene>
<comment type="caution">
    <text evidence="1">The sequence shown here is derived from an EMBL/GenBank/DDBJ whole genome shotgun (WGS) entry which is preliminary data.</text>
</comment>
<organism evidence="1 2">
    <name type="scientific">Gaetbulibacter aquiaggeris</name>
    <dbReference type="NCBI Taxonomy" id="1735373"/>
    <lineage>
        <taxon>Bacteria</taxon>
        <taxon>Pseudomonadati</taxon>
        <taxon>Bacteroidota</taxon>
        <taxon>Flavobacteriia</taxon>
        <taxon>Flavobacteriales</taxon>
        <taxon>Flavobacteriaceae</taxon>
        <taxon>Gaetbulibacter</taxon>
    </lineage>
</organism>
<evidence type="ECO:0000313" key="1">
    <source>
        <dbReference type="EMBL" id="MFH6768352.1"/>
    </source>
</evidence>
<name>A0ABW7MNG5_9FLAO</name>
<dbReference type="Proteomes" id="UP001610104">
    <property type="component" value="Unassembled WGS sequence"/>
</dbReference>
<dbReference type="PANTHER" id="PTHR36932">
    <property type="entry name" value="CAPSULAR POLYSACCHARIDE BIOSYNTHESIS PROTEIN"/>
    <property type="match status" value="1"/>
</dbReference>
<evidence type="ECO:0000313" key="2">
    <source>
        <dbReference type="Proteomes" id="UP001610104"/>
    </source>
</evidence>
<dbReference type="EMBL" id="JBAWKC010000001">
    <property type="protein sequence ID" value="MFH6768352.1"/>
    <property type="molecule type" value="Genomic_DNA"/>
</dbReference>
<dbReference type="InterPro" id="IPR042099">
    <property type="entry name" value="ANL_N_sf"/>
</dbReference>
<dbReference type="RefSeq" id="WP_395437588.1">
    <property type="nucleotide sequence ID" value="NZ_JBAWKC010000001.1"/>
</dbReference>
<dbReference type="Gene3D" id="3.40.50.12780">
    <property type="entry name" value="N-terminal domain of ligase-like"/>
    <property type="match status" value="1"/>
</dbReference>
<dbReference type="InterPro" id="IPR053158">
    <property type="entry name" value="CapK_Type1_Caps_Biosynth"/>
</dbReference>
<proteinExistence type="predicted"/>
<reference evidence="1 2" key="1">
    <citation type="submission" date="2024-02" db="EMBL/GenBank/DDBJ databases">
        <title>A Gaetbulibacter species isolated from tidal flats and genomic insights of their niches.</title>
        <authorList>
            <person name="Ye Y."/>
        </authorList>
    </citation>
    <scope>NUCLEOTIDE SEQUENCE [LARGE SCALE GENOMIC DNA]</scope>
    <source>
        <strain evidence="1 2">KEM-8</strain>
    </source>
</reference>
<accession>A0ABW7MNG5</accession>
<keyword evidence="2" id="KW-1185">Reference proteome</keyword>